<organism evidence="3 4">
    <name type="scientific">Candidatus Scalindua brodae</name>
    <dbReference type="NCBI Taxonomy" id="237368"/>
    <lineage>
        <taxon>Bacteria</taxon>
        <taxon>Pseudomonadati</taxon>
        <taxon>Planctomycetota</taxon>
        <taxon>Candidatus Brocadiia</taxon>
        <taxon>Candidatus Brocadiales</taxon>
        <taxon>Candidatus Scalinduaceae</taxon>
        <taxon>Candidatus Scalindua</taxon>
    </lineage>
</organism>
<evidence type="ECO:0000313" key="3">
    <source>
        <dbReference type="EMBL" id="KHE91676.1"/>
    </source>
</evidence>
<keyword evidence="1" id="KW-1133">Transmembrane helix</keyword>
<gene>
    <name evidence="3" type="ORF">SCABRO_02565</name>
</gene>
<name>A0A0B0EI08_9BACT</name>
<dbReference type="EMBL" id="JRYO01000184">
    <property type="protein sequence ID" value="KHE91676.1"/>
    <property type="molecule type" value="Genomic_DNA"/>
</dbReference>
<dbReference type="GO" id="GO:0005886">
    <property type="term" value="C:plasma membrane"/>
    <property type="evidence" value="ECO:0007669"/>
    <property type="project" value="TreeGrafter"/>
</dbReference>
<proteinExistence type="predicted"/>
<reference evidence="3 4" key="1">
    <citation type="submission" date="2014-10" db="EMBL/GenBank/DDBJ databases">
        <title>Draft genome of anammox bacterium scalindua brodae, obtained using differential coverage binning of sequence data from two enrichment reactors.</title>
        <authorList>
            <person name="Speth D.R."/>
            <person name="Russ L."/>
            <person name="Kartal B."/>
            <person name="Op den Camp H.J."/>
            <person name="Dutilh B.E."/>
            <person name="Jetten M.S."/>
        </authorList>
    </citation>
    <scope>NUCLEOTIDE SEQUENCE [LARGE SCALE GENOMIC DNA]</scope>
    <source>
        <strain evidence="3">RU1</strain>
    </source>
</reference>
<comment type="caution">
    <text evidence="3">The sequence shown here is derived from an EMBL/GenBank/DDBJ whole genome shotgun (WGS) entry which is preliminary data.</text>
</comment>
<dbReference type="eggNOG" id="COG1238">
    <property type="taxonomic scope" value="Bacteria"/>
</dbReference>
<keyword evidence="1" id="KW-0812">Transmembrane</keyword>
<dbReference type="PATRIC" id="fig|237368.3.peg.2774"/>
<dbReference type="PANTHER" id="PTHR42709:SF11">
    <property type="entry name" value="DEDA FAMILY PROTEIN"/>
    <property type="match status" value="1"/>
</dbReference>
<evidence type="ECO:0000256" key="1">
    <source>
        <dbReference type="SAM" id="Phobius"/>
    </source>
</evidence>
<feature type="transmembrane region" description="Helical" evidence="1">
    <location>
        <begin position="121"/>
        <end position="141"/>
    </location>
</feature>
<dbReference type="PANTHER" id="PTHR42709">
    <property type="entry name" value="ALKALINE PHOSPHATASE LIKE PROTEIN"/>
    <property type="match status" value="1"/>
</dbReference>
<dbReference type="InterPro" id="IPR032816">
    <property type="entry name" value="VTT_dom"/>
</dbReference>
<sequence length="192" mass="21584">MRRLYDWTIHWAKTPHSTWALFILAFCESSFFPIPPDVLLITLAVAIPAKSFNYALVCSVGSILGGCFGYFIGFQFFEFVGRPIISFYNVTDIFDAVSTQYQNNAFTAIAVAGFTPIPYKVFTIAAGFCKINIFTLILASALSRSARFFMVAGLFYLFGPKIKTFIEKYFNILSIVFVILLISGFVAIKYLK</sequence>
<feature type="transmembrane region" description="Helical" evidence="1">
    <location>
        <begin position="172"/>
        <end position="191"/>
    </location>
</feature>
<dbReference type="InterPro" id="IPR051311">
    <property type="entry name" value="DedA_domain"/>
</dbReference>
<evidence type="ECO:0000313" key="4">
    <source>
        <dbReference type="Proteomes" id="UP000030652"/>
    </source>
</evidence>
<dbReference type="AlphaFoldDB" id="A0A0B0EI08"/>
<feature type="domain" description="VTT" evidence="2">
    <location>
        <begin position="34"/>
        <end position="156"/>
    </location>
</feature>
<protein>
    <recommendedName>
        <fullName evidence="2">VTT domain-containing protein</fullName>
    </recommendedName>
</protein>
<dbReference type="Proteomes" id="UP000030652">
    <property type="component" value="Unassembled WGS sequence"/>
</dbReference>
<keyword evidence="1" id="KW-0472">Membrane</keyword>
<evidence type="ECO:0000259" key="2">
    <source>
        <dbReference type="Pfam" id="PF09335"/>
    </source>
</evidence>
<dbReference type="Pfam" id="PF09335">
    <property type="entry name" value="VTT_dom"/>
    <property type="match status" value="1"/>
</dbReference>
<accession>A0A0B0EI08</accession>
<feature type="transmembrane region" description="Helical" evidence="1">
    <location>
        <begin position="54"/>
        <end position="77"/>
    </location>
</feature>